<sequence length="93" mass="10920">MEHRQWGRRHKMWRWRIRYQRHERDSGVSGTGRLKRGRGDPALLDVGASSCRGVAAAGRKDYRRHVKFISHGNRKAQKKKGRKIEDLSLKNTQ</sequence>
<evidence type="ECO:0000313" key="2">
    <source>
        <dbReference type="EMBL" id="MBW91282.1"/>
    </source>
</evidence>
<reference evidence="2" key="1">
    <citation type="submission" date="2018-02" db="EMBL/GenBank/DDBJ databases">
        <title>Rhizophora mucronata_Transcriptome.</title>
        <authorList>
            <person name="Meera S.P."/>
            <person name="Sreeshan A."/>
            <person name="Augustine A."/>
        </authorList>
    </citation>
    <scope>NUCLEOTIDE SEQUENCE</scope>
    <source>
        <tissue evidence="2">Leaf</tissue>
    </source>
</reference>
<organism evidence="2">
    <name type="scientific">Rhizophora mucronata</name>
    <name type="common">Asiatic mangrove</name>
    <dbReference type="NCBI Taxonomy" id="61149"/>
    <lineage>
        <taxon>Eukaryota</taxon>
        <taxon>Viridiplantae</taxon>
        <taxon>Streptophyta</taxon>
        <taxon>Embryophyta</taxon>
        <taxon>Tracheophyta</taxon>
        <taxon>Spermatophyta</taxon>
        <taxon>Magnoliopsida</taxon>
        <taxon>eudicotyledons</taxon>
        <taxon>Gunneridae</taxon>
        <taxon>Pentapetalae</taxon>
        <taxon>rosids</taxon>
        <taxon>fabids</taxon>
        <taxon>Malpighiales</taxon>
        <taxon>Rhizophoraceae</taxon>
        <taxon>Rhizophora</taxon>
    </lineage>
</organism>
<evidence type="ECO:0000256" key="1">
    <source>
        <dbReference type="SAM" id="MobiDB-lite"/>
    </source>
</evidence>
<dbReference type="AlphaFoldDB" id="A0A2P2JCU2"/>
<name>A0A2P2JCU2_RHIMU</name>
<feature type="compositionally biased region" description="Basic and acidic residues" evidence="1">
    <location>
        <begin position="83"/>
        <end position="93"/>
    </location>
</feature>
<feature type="compositionally biased region" description="Basic residues" evidence="1">
    <location>
        <begin position="68"/>
        <end position="82"/>
    </location>
</feature>
<accession>A0A2P2JCU2</accession>
<dbReference type="EMBL" id="GGEC01010799">
    <property type="protein sequence ID" value="MBW91282.1"/>
    <property type="molecule type" value="Transcribed_RNA"/>
</dbReference>
<proteinExistence type="predicted"/>
<feature type="region of interest" description="Disordered" evidence="1">
    <location>
        <begin position="68"/>
        <end position="93"/>
    </location>
</feature>
<protein>
    <submittedName>
        <fullName evidence="2">Protein YIPF5 homolog</fullName>
    </submittedName>
</protein>